<gene>
    <name evidence="3" type="ORF">FN961_07835</name>
</gene>
<evidence type="ECO:0000313" key="4">
    <source>
        <dbReference type="Proteomes" id="UP000318126"/>
    </source>
</evidence>
<evidence type="ECO:0000256" key="1">
    <source>
        <dbReference type="PROSITE-ProRule" id="PRU00339"/>
    </source>
</evidence>
<keyword evidence="4" id="KW-1185">Reference proteome</keyword>
<dbReference type="SMART" id="SM00028">
    <property type="entry name" value="TPR"/>
    <property type="match status" value="2"/>
</dbReference>
<dbReference type="Proteomes" id="UP000318126">
    <property type="component" value="Unassembled WGS sequence"/>
</dbReference>
<dbReference type="OrthoDB" id="6382271at2"/>
<dbReference type="InterPro" id="IPR019734">
    <property type="entry name" value="TPR_rpt"/>
</dbReference>
<proteinExistence type="predicted"/>
<feature type="signal peptide" evidence="2">
    <location>
        <begin position="1"/>
        <end position="19"/>
    </location>
</feature>
<comment type="caution">
    <text evidence="3">The sequence shown here is derived from an EMBL/GenBank/DDBJ whole genome shotgun (WGS) entry which is preliminary data.</text>
</comment>
<keyword evidence="1" id="KW-0802">TPR repeat</keyword>
<dbReference type="PROSITE" id="PS50005">
    <property type="entry name" value="TPR"/>
    <property type="match status" value="1"/>
</dbReference>
<protein>
    <submittedName>
        <fullName evidence="3">Uncharacterized protein</fullName>
    </submittedName>
</protein>
<evidence type="ECO:0000313" key="3">
    <source>
        <dbReference type="EMBL" id="TRY14892.1"/>
    </source>
</evidence>
<organism evidence="3 4">
    <name type="scientific">Shewanella hanedai</name>
    <name type="common">Alteromonas hanedai</name>
    <dbReference type="NCBI Taxonomy" id="25"/>
    <lineage>
        <taxon>Bacteria</taxon>
        <taxon>Pseudomonadati</taxon>
        <taxon>Pseudomonadota</taxon>
        <taxon>Gammaproteobacteria</taxon>
        <taxon>Alteromonadales</taxon>
        <taxon>Shewanellaceae</taxon>
        <taxon>Shewanella</taxon>
    </lineage>
</organism>
<feature type="repeat" description="TPR" evidence="1">
    <location>
        <begin position="178"/>
        <end position="211"/>
    </location>
</feature>
<dbReference type="RefSeq" id="WP_143563999.1">
    <property type="nucleotide sequence ID" value="NZ_BMPL01000020.1"/>
</dbReference>
<feature type="chain" id="PRO_5022151059" evidence="2">
    <location>
        <begin position="20"/>
        <end position="226"/>
    </location>
</feature>
<dbReference type="AlphaFoldDB" id="A0A553JR06"/>
<keyword evidence="2" id="KW-0732">Signal</keyword>
<accession>A0A553JR06</accession>
<dbReference type="Gene3D" id="1.25.40.10">
    <property type="entry name" value="Tetratricopeptide repeat domain"/>
    <property type="match status" value="1"/>
</dbReference>
<evidence type="ECO:0000256" key="2">
    <source>
        <dbReference type="SAM" id="SignalP"/>
    </source>
</evidence>
<sequence length="226" mass="24209">MKLTILITTIALVSGLTHANEIPAIDAASNTMNLTALHKLSQQTQGYDQAYANYRLAITANILGQRDTAVNALTSAQSTLENLSQTDADNLALLASVYGMQIGLDSMLGASLGPKLGQALAQAQELEPYNPRVVLVEAISAFNTPVMFGGSMKKALDLSTKAIELYSNPCDDICWGHAEAYTWRGLAKQNMGDAQGAIADWLAAIEIQPDYGWASFLLQQNVAMTN</sequence>
<name>A0A553JR06_SHEHA</name>
<dbReference type="SUPFAM" id="SSF48452">
    <property type="entry name" value="TPR-like"/>
    <property type="match status" value="1"/>
</dbReference>
<dbReference type="InterPro" id="IPR011990">
    <property type="entry name" value="TPR-like_helical_dom_sf"/>
</dbReference>
<dbReference type="EMBL" id="VKGK01000007">
    <property type="protein sequence ID" value="TRY14892.1"/>
    <property type="molecule type" value="Genomic_DNA"/>
</dbReference>
<reference evidence="4" key="1">
    <citation type="submission" date="2019-07" db="EMBL/GenBank/DDBJ databases">
        <title>Shewanella sp. YLB-08 draft genomic sequence.</title>
        <authorList>
            <person name="Yu L."/>
        </authorList>
    </citation>
    <scope>NUCLEOTIDE SEQUENCE [LARGE SCALE GENOMIC DNA]</scope>
    <source>
        <strain evidence="4">JCM 20706</strain>
    </source>
</reference>